<dbReference type="PANTHER" id="PTHR22306:SF2">
    <property type="entry name" value="CHROMOSOME 7 OPEN READING FRAME 50"/>
    <property type="match status" value="1"/>
</dbReference>
<feature type="compositionally biased region" description="Basic residues" evidence="1">
    <location>
        <begin position="85"/>
        <end position="101"/>
    </location>
</feature>
<keyword evidence="4" id="KW-1185">Reference proteome</keyword>
<dbReference type="InterPro" id="IPR019327">
    <property type="entry name" value="WKF"/>
</dbReference>
<feature type="compositionally biased region" description="Basic and acidic residues" evidence="1">
    <location>
        <begin position="42"/>
        <end position="51"/>
    </location>
</feature>
<feature type="domain" description="WKF" evidence="2">
    <location>
        <begin position="120"/>
        <end position="182"/>
    </location>
</feature>
<dbReference type="EMBL" id="CAVLEF010000283">
    <property type="protein sequence ID" value="CAK1556122.1"/>
    <property type="molecule type" value="Genomic_DNA"/>
</dbReference>
<reference evidence="3 4" key="1">
    <citation type="submission" date="2023-11" db="EMBL/GenBank/DDBJ databases">
        <authorList>
            <person name="Okamura Y."/>
        </authorList>
    </citation>
    <scope>NUCLEOTIDE SEQUENCE [LARGE SCALE GENOMIC DNA]</scope>
</reference>
<gene>
    <name evidence="3" type="ORF">LNINA_LOCUS14891</name>
</gene>
<evidence type="ECO:0000256" key="1">
    <source>
        <dbReference type="SAM" id="MobiDB-lite"/>
    </source>
</evidence>
<feature type="region of interest" description="Disordered" evidence="1">
    <location>
        <begin position="188"/>
        <end position="214"/>
    </location>
</feature>
<feature type="compositionally biased region" description="Polar residues" evidence="1">
    <location>
        <begin position="8"/>
        <end position="19"/>
    </location>
</feature>
<evidence type="ECO:0000259" key="2">
    <source>
        <dbReference type="Pfam" id="PF10180"/>
    </source>
</evidence>
<dbReference type="AlphaFoldDB" id="A0AAV1K3C9"/>
<evidence type="ECO:0000313" key="3">
    <source>
        <dbReference type="EMBL" id="CAK1556122.1"/>
    </source>
</evidence>
<protein>
    <recommendedName>
        <fullName evidence="2">WKF domain-containing protein</fullName>
    </recommendedName>
</protein>
<feature type="region of interest" description="Disordered" evidence="1">
    <location>
        <begin position="1"/>
        <end position="107"/>
    </location>
</feature>
<feature type="compositionally biased region" description="Basic residues" evidence="1">
    <location>
        <begin position="63"/>
        <end position="73"/>
    </location>
</feature>
<proteinExistence type="predicted"/>
<sequence>MKDLMFMTGQNSLDQWQKKYNSKENQEDEAKKEISDAATLESEEHAIKRPLDEDELDSDTEIKRKKPKKKKKQAIPTEDTEGTGKKNKKSIRQMKKEKHAQRQADAALAAKDQLKTQCLSYLSQWKHDRQNWKFMKAKQVWLYKNKFSKQLIPEQQWPLLLEYFESAQGNIRKMLLDDANKVIKEMDDWTESQNENDGNDENEIDEDTKSSKPDISIYNRARSLIQCLQE</sequence>
<comment type="caution">
    <text evidence="3">The sequence shown here is derived from an EMBL/GenBank/DDBJ whole genome shotgun (WGS) entry which is preliminary data.</text>
</comment>
<accession>A0AAV1K3C9</accession>
<dbReference type="Pfam" id="PF10180">
    <property type="entry name" value="WKF"/>
    <property type="match status" value="1"/>
</dbReference>
<evidence type="ECO:0000313" key="4">
    <source>
        <dbReference type="Proteomes" id="UP001497472"/>
    </source>
</evidence>
<feature type="compositionally biased region" description="Basic and acidic residues" evidence="1">
    <location>
        <begin position="21"/>
        <end position="35"/>
    </location>
</feature>
<dbReference type="PANTHER" id="PTHR22306">
    <property type="entry name" value="CHROMOSOME 7 OPEN READING FRAME 50"/>
    <property type="match status" value="1"/>
</dbReference>
<organism evidence="3 4">
    <name type="scientific">Leptosia nina</name>
    <dbReference type="NCBI Taxonomy" id="320188"/>
    <lineage>
        <taxon>Eukaryota</taxon>
        <taxon>Metazoa</taxon>
        <taxon>Ecdysozoa</taxon>
        <taxon>Arthropoda</taxon>
        <taxon>Hexapoda</taxon>
        <taxon>Insecta</taxon>
        <taxon>Pterygota</taxon>
        <taxon>Neoptera</taxon>
        <taxon>Endopterygota</taxon>
        <taxon>Lepidoptera</taxon>
        <taxon>Glossata</taxon>
        <taxon>Ditrysia</taxon>
        <taxon>Papilionoidea</taxon>
        <taxon>Pieridae</taxon>
        <taxon>Pierinae</taxon>
        <taxon>Leptosia</taxon>
    </lineage>
</organism>
<dbReference type="Proteomes" id="UP001497472">
    <property type="component" value="Unassembled WGS sequence"/>
</dbReference>
<feature type="compositionally biased region" description="Acidic residues" evidence="1">
    <location>
        <begin position="197"/>
        <end position="206"/>
    </location>
</feature>
<name>A0AAV1K3C9_9NEOP</name>